<proteinExistence type="predicted"/>
<dbReference type="PROSITE" id="PS51519">
    <property type="entry name" value="RWP_RK"/>
    <property type="match status" value="1"/>
</dbReference>
<protein>
    <recommendedName>
        <fullName evidence="6">RWP-RK domain-containing protein</fullName>
    </recommendedName>
</protein>
<keyword evidence="2" id="KW-0238">DNA-binding</keyword>
<feature type="compositionally biased region" description="Gly residues" evidence="5">
    <location>
        <begin position="197"/>
        <end position="206"/>
    </location>
</feature>
<sequence length="487" mass="52696">MVDFDFTSNGGNVARTSQSCTAITHSKKTNTRKKSEKKCSIKQKPITLPDLEPLFDTTRKYAAKKLGVSIATLKRICRQCGILQWPYCEEKGNNCSLTKTKLVIKSAQGVESACIPTYLTTSSLPGAVRSQQNSPGSKPSEYQGEENMSPICKTLLSDGQAEMGGQLLGSSVSSHKELYVLPDVGKGSKRIRKGAGTAKGGVGSGKGTKRIRRGASRGKESSGTPISQVSYQGIQDLTVVDPSVSTHKVLGVADNLSLSDSALSHLNPPIISVSCNAGEHLKQTARGKPEETPQQSIDVIISELYTPLPVGDLPRSSVMMESLVSAARVREAIKNYVVMSYELALAQRYQSIGFSAGFEEARSRVESLIEEQSNLNACVLESKSGLESIKHEIEQSEAQLVDLRSRHQKESLALGETQRKLDCTIQELDDAKICLDGLSLSANHLKKLEKAVEERKKPTLFLVSSFPPLLECICNMSSPMVVVGSSF</sequence>
<feature type="compositionally biased region" description="Polar residues" evidence="5">
    <location>
        <begin position="125"/>
        <end position="137"/>
    </location>
</feature>
<evidence type="ECO:0000256" key="1">
    <source>
        <dbReference type="ARBA" id="ARBA00023015"/>
    </source>
</evidence>
<evidence type="ECO:0000259" key="6">
    <source>
        <dbReference type="PROSITE" id="PS51519"/>
    </source>
</evidence>
<accession>A0A5J5B0P7</accession>
<keyword evidence="8" id="KW-1185">Reference proteome</keyword>
<feature type="compositionally biased region" description="Basic residues" evidence="5">
    <location>
        <begin position="207"/>
        <end position="216"/>
    </location>
</feature>
<evidence type="ECO:0000256" key="5">
    <source>
        <dbReference type="SAM" id="MobiDB-lite"/>
    </source>
</evidence>
<dbReference type="GO" id="GO:0003677">
    <property type="term" value="F:DNA binding"/>
    <property type="evidence" value="ECO:0007669"/>
    <property type="project" value="UniProtKB-KW"/>
</dbReference>
<name>A0A5J5B0P7_9ASTE</name>
<dbReference type="GO" id="GO:0003700">
    <property type="term" value="F:DNA-binding transcription factor activity"/>
    <property type="evidence" value="ECO:0007669"/>
    <property type="project" value="InterPro"/>
</dbReference>
<keyword evidence="4" id="KW-0539">Nucleus</keyword>
<evidence type="ECO:0000256" key="4">
    <source>
        <dbReference type="ARBA" id="ARBA00023242"/>
    </source>
</evidence>
<keyword evidence="1" id="KW-0805">Transcription regulation</keyword>
<organism evidence="7 8">
    <name type="scientific">Nyssa sinensis</name>
    <dbReference type="NCBI Taxonomy" id="561372"/>
    <lineage>
        <taxon>Eukaryota</taxon>
        <taxon>Viridiplantae</taxon>
        <taxon>Streptophyta</taxon>
        <taxon>Embryophyta</taxon>
        <taxon>Tracheophyta</taxon>
        <taxon>Spermatophyta</taxon>
        <taxon>Magnoliopsida</taxon>
        <taxon>eudicotyledons</taxon>
        <taxon>Gunneridae</taxon>
        <taxon>Pentapetalae</taxon>
        <taxon>asterids</taxon>
        <taxon>Cornales</taxon>
        <taxon>Nyssaceae</taxon>
        <taxon>Nyssa</taxon>
    </lineage>
</organism>
<dbReference type="AlphaFoldDB" id="A0A5J5B0P7"/>
<reference evidence="7 8" key="1">
    <citation type="submission" date="2019-09" db="EMBL/GenBank/DDBJ databases">
        <title>A chromosome-level genome assembly of the Chinese tupelo Nyssa sinensis.</title>
        <authorList>
            <person name="Yang X."/>
            <person name="Kang M."/>
            <person name="Yang Y."/>
            <person name="Xiong H."/>
            <person name="Wang M."/>
            <person name="Zhang Z."/>
            <person name="Wang Z."/>
            <person name="Wu H."/>
            <person name="Ma T."/>
            <person name="Liu J."/>
            <person name="Xi Z."/>
        </authorList>
    </citation>
    <scope>NUCLEOTIDE SEQUENCE [LARGE SCALE GENOMIC DNA]</scope>
    <source>
        <strain evidence="7">J267</strain>
        <tissue evidence="7">Leaf</tissue>
    </source>
</reference>
<dbReference type="OrthoDB" id="6270329at2759"/>
<dbReference type="InterPro" id="IPR045012">
    <property type="entry name" value="NLP"/>
</dbReference>
<dbReference type="PANTHER" id="PTHR32002:SF35">
    <property type="entry name" value="PROTEIN NLP6"/>
    <property type="match status" value="1"/>
</dbReference>
<dbReference type="InterPro" id="IPR003035">
    <property type="entry name" value="RWP-RK_dom"/>
</dbReference>
<evidence type="ECO:0000256" key="3">
    <source>
        <dbReference type="ARBA" id="ARBA00023163"/>
    </source>
</evidence>
<feature type="region of interest" description="Disordered" evidence="5">
    <location>
        <begin position="190"/>
        <end position="227"/>
    </location>
</feature>
<dbReference type="PANTHER" id="PTHR32002">
    <property type="entry name" value="PROTEIN NLP8"/>
    <property type="match status" value="1"/>
</dbReference>
<dbReference type="EMBL" id="CM018040">
    <property type="protein sequence ID" value="KAA8535756.1"/>
    <property type="molecule type" value="Genomic_DNA"/>
</dbReference>
<dbReference type="Proteomes" id="UP000325577">
    <property type="component" value="Linkage Group LG17"/>
</dbReference>
<dbReference type="Pfam" id="PF02042">
    <property type="entry name" value="RWP-RK"/>
    <property type="match status" value="1"/>
</dbReference>
<evidence type="ECO:0000313" key="8">
    <source>
        <dbReference type="Proteomes" id="UP000325577"/>
    </source>
</evidence>
<keyword evidence="3" id="KW-0804">Transcription</keyword>
<feature type="region of interest" description="Disordered" evidence="5">
    <location>
        <begin position="125"/>
        <end position="146"/>
    </location>
</feature>
<evidence type="ECO:0000313" key="7">
    <source>
        <dbReference type="EMBL" id="KAA8535756.1"/>
    </source>
</evidence>
<gene>
    <name evidence="7" type="ORF">F0562_030742</name>
</gene>
<feature type="domain" description="RWP-RK" evidence="6">
    <location>
        <begin position="27"/>
        <end position="113"/>
    </location>
</feature>
<evidence type="ECO:0000256" key="2">
    <source>
        <dbReference type="ARBA" id="ARBA00023125"/>
    </source>
</evidence>